<organism evidence="2">
    <name type="scientific">Arundo donax</name>
    <name type="common">Giant reed</name>
    <name type="synonym">Donax arundinaceus</name>
    <dbReference type="NCBI Taxonomy" id="35708"/>
    <lineage>
        <taxon>Eukaryota</taxon>
        <taxon>Viridiplantae</taxon>
        <taxon>Streptophyta</taxon>
        <taxon>Embryophyta</taxon>
        <taxon>Tracheophyta</taxon>
        <taxon>Spermatophyta</taxon>
        <taxon>Magnoliopsida</taxon>
        <taxon>Liliopsida</taxon>
        <taxon>Poales</taxon>
        <taxon>Poaceae</taxon>
        <taxon>PACMAD clade</taxon>
        <taxon>Arundinoideae</taxon>
        <taxon>Arundineae</taxon>
        <taxon>Arundo</taxon>
    </lineage>
</organism>
<sequence length="135" mass="15658">MGENHGEDSEEEKPHAERPRIRMASWPKRAGERRGGEVRWRRCPGRGKTNLPVRGRQRERARGKRTRRFGCYRGLVSLRHWMGWALGLSEKMLGVVRLNISNSAIVNGISIRIHRNVNGTSRAKHCVVQARFEHW</sequence>
<protein>
    <submittedName>
        <fullName evidence="2">Uncharacterized protein</fullName>
    </submittedName>
</protein>
<reference evidence="2" key="1">
    <citation type="submission" date="2014-09" db="EMBL/GenBank/DDBJ databases">
        <authorList>
            <person name="Magalhaes I.L.F."/>
            <person name="Oliveira U."/>
            <person name="Santos F.R."/>
            <person name="Vidigal T.H.D.A."/>
            <person name="Brescovit A.D."/>
            <person name="Santos A.J."/>
        </authorList>
    </citation>
    <scope>NUCLEOTIDE SEQUENCE</scope>
    <source>
        <tissue evidence="2">Shoot tissue taken approximately 20 cm above the soil surface</tissue>
    </source>
</reference>
<reference evidence="2" key="2">
    <citation type="journal article" date="2015" name="Data Brief">
        <title>Shoot transcriptome of the giant reed, Arundo donax.</title>
        <authorList>
            <person name="Barrero R.A."/>
            <person name="Guerrero F.D."/>
            <person name="Moolhuijzen P."/>
            <person name="Goolsby J.A."/>
            <person name="Tidwell J."/>
            <person name="Bellgard S.E."/>
            <person name="Bellgard M.I."/>
        </authorList>
    </citation>
    <scope>NUCLEOTIDE SEQUENCE</scope>
    <source>
        <tissue evidence="2">Shoot tissue taken approximately 20 cm above the soil surface</tissue>
    </source>
</reference>
<feature type="region of interest" description="Disordered" evidence="1">
    <location>
        <begin position="1"/>
        <end position="63"/>
    </location>
</feature>
<evidence type="ECO:0000256" key="1">
    <source>
        <dbReference type="SAM" id="MobiDB-lite"/>
    </source>
</evidence>
<accession>A0A0A9G7X0</accession>
<proteinExistence type="predicted"/>
<feature type="compositionally biased region" description="Basic and acidic residues" evidence="1">
    <location>
        <begin position="29"/>
        <end position="40"/>
    </location>
</feature>
<dbReference type="AlphaFoldDB" id="A0A0A9G7X0"/>
<evidence type="ECO:0000313" key="2">
    <source>
        <dbReference type="EMBL" id="JAE18611.1"/>
    </source>
</evidence>
<feature type="compositionally biased region" description="Basic and acidic residues" evidence="1">
    <location>
        <begin position="1"/>
        <end position="20"/>
    </location>
</feature>
<name>A0A0A9G7X0_ARUDO</name>
<dbReference type="EMBL" id="GBRH01179285">
    <property type="protein sequence ID" value="JAE18611.1"/>
    <property type="molecule type" value="Transcribed_RNA"/>
</dbReference>